<organism evidence="5">
    <name type="scientific">marine sediment metagenome</name>
    <dbReference type="NCBI Taxonomy" id="412755"/>
    <lineage>
        <taxon>unclassified sequences</taxon>
        <taxon>metagenomes</taxon>
        <taxon>ecological metagenomes</taxon>
    </lineage>
</organism>
<keyword evidence="3" id="KW-0378">Hydrolase</keyword>
<dbReference type="Pfam" id="PF03029">
    <property type="entry name" value="ATP_bind_1"/>
    <property type="match status" value="1"/>
</dbReference>
<evidence type="ECO:0000313" key="5">
    <source>
        <dbReference type="EMBL" id="KKN49455.1"/>
    </source>
</evidence>
<accession>A0A0F9QYS2</accession>
<evidence type="ECO:0000256" key="2">
    <source>
        <dbReference type="ARBA" id="ARBA00022741"/>
    </source>
</evidence>
<sequence length="59" mass="6437">MIYFIGTAGSGKSTLTGAMKNYVIDRNPETSAITLNLDPGVKVTAYNPDIDIRDYIILD</sequence>
<dbReference type="InterPro" id="IPR027417">
    <property type="entry name" value="P-loop_NTPase"/>
</dbReference>
<name>A0A0F9QYS2_9ZZZZ</name>
<dbReference type="EMBL" id="LAZR01001167">
    <property type="protein sequence ID" value="KKN49455.1"/>
    <property type="molecule type" value="Genomic_DNA"/>
</dbReference>
<evidence type="ECO:0000256" key="3">
    <source>
        <dbReference type="ARBA" id="ARBA00022801"/>
    </source>
</evidence>
<evidence type="ECO:0000256" key="4">
    <source>
        <dbReference type="ARBA" id="ARBA00023134"/>
    </source>
</evidence>
<dbReference type="AlphaFoldDB" id="A0A0F9QYS2"/>
<dbReference type="SUPFAM" id="SSF52540">
    <property type="entry name" value="P-loop containing nucleoside triphosphate hydrolases"/>
    <property type="match status" value="1"/>
</dbReference>
<evidence type="ECO:0000256" key="1">
    <source>
        <dbReference type="ARBA" id="ARBA00005290"/>
    </source>
</evidence>
<comment type="similarity">
    <text evidence="1">Belongs to the GPN-loop GTPase family.</text>
</comment>
<dbReference type="InterPro" id="IPR004130">
    <property type="entry name" value="Gpn"/>
</dbReference>
<keyword evidence="2" id="KW-0547">Nucleotide-binding</keyword>
<protein>
    <recommendedName>
        <fullName evidence="6">GTPase</fullName>
    </recommendedName>
</protein>
<dbReference type="Gene3D" id="3.40.50.300">
    <property type="entry name" value="P-loop containing nucleotide triphosphate hydrolases"/>
    <property type="match status" value="1"/>
</dbReference>
<comment type="caution">
    <text evidence="5">The sequence shown here is derived from an EMBL/GenBank/DDBJ whole genome shotgun (WGS) entry which is preliminary data.</text>
</comment>
<feature type="non-terminal residue" evidence="5">
    <location>
        <position position="59"/>
    </location>
</feature>
<evidence type="ECO:0008006" key="6">
    <source>
        <dbReference type="Google" id="ProtNLM"/>
    </source>
</evidence>
<dbReference type="GO" id="GO:0016787">
    <property type="term" value="F:hydrolase activity"/>
    <property type="evidence" value="ECO:0007669"/>
    <property type="project" value="UniProtKB-KW"/>
</dbReference>
<keyword evidence="4" id="KW-0342">GTP-binding</keyword>
<gene>
    <name evidence="5" type="ORF">LCGC14_0642470</name>
</gene>
<dbReference type="GO" id="GO:0005525">
    <property type="term" value="F:GTP binding"/>
    <property type="evidence" value="ECO:0007669"/>
    <property type="project" value="UniProtKB-KW"/>
</dbReference>
<reference evidence="5" key="1">
    <citation type="journal article" date="2015" name="Nature">
        <title>Complex archaea that bridge the gap between prokaryotes and eukaryotes.</title>
        <authorList>
            <person name="Spang A."/>
            <person name="Saw J.H."/>
            <person name="Jorgensen S.L."/>
            <person name="Zaremba-Niedzwiedzka K."/>
            <person name="Martijn J."/>
            <person name="Lind A.E."/>
            <person name="van Eijk R."/>
            <person name="Schleper C."/>
            <person name="Guy L."/>
            <person name="Ettema T.J."/>
        </authorList>
    </citation>
    <scope>NUCLEOTIDE SEQUENCE</scope>
</reference>
<proteinExistence type="inferred from homology"/>